<accession>A0A167G909</accession>
<dbReference type="GO" id="GO:0017004">
    <property type="term" value="P:cytochrome complex assembly"/>
    <property type="evidence" value="ECO:0007669"/>
    <property type="project" value="UniProtKB-KW"/>
</dbReference>
<dbReference type="Pfam" id="PF03100">
    <property type="entry name" value="CcmE"/>
    <property type="match status" value="1"/>
</dbReference>
<dbReference type="EMBL" id="CP015249">
    <property type="protein sequence ID" value="ANB16281.1"/>
    <property type="molecule type" value="Genomic_DNA"/>
</dbReference>
<evidence type="ECO:0000313" key="12">
    <source>
        <dbReference type="EMBL" id="ANB16281.1"/>
    </source>
</evidence>
<dbReference type="PANTHER" id="PTHR34128">
    <property type="entry name" value="CYTOCHROME C-TYPE BIOGENESIS PROTEIN CCME HOMOLOG, MITOCHONDRIAL"/>
    <property type="match status" value="1"/>
</dbReference>
<dbReference type="NCBIfam" id="NF009729">
    <property type="entry name" value="PRK13254.1-3"/>
    <property type="match status" value="1"/>
</dbReference>
<keyword evidence="9 10" id="KW-0472">Membrane</keyword>
<evidence type="ECO:0000256" key="5">
    <source>
        <dbReference type="ARBA" id="ARBA00022748"/>
    </source>
</evidence>
<keyword evidence="10" id="KW-1003">Cell membrane</keyword>
<evidence type="ECO:0000256" key="10">
    <source>
        <dbReference type="HAMAP-Rule" id="MF_01959"/>
    </source>
</evidence>
<proteinExistence type="inferred from homology"/>
<evidence type="ECO:0000256" key="11">
    <source>
        <dbReference type="PIRSR" id="PIRSR604329-50"/>
    </source>
</evidence>
<feature type="topological domain" description="Cytoplasmic" evidence="10">
    <location>
        <begin position="1"/>
        <end position="8"/>
    </location>
</feature>
<comment type="subcellular location">
    <subcellularLocation>
        <location evidence="10">Cell membrane</location>
        <topology evidence="10">Single-pass type II membrane protein</topology>
    </subcellularLocation>
    <subcellularLocation>
        <location evidence="1">Membrane</location>
    </subcellularLocation>
</comment>
<evidence type="ECO:0000256" key="1">
    <source>
        <dbReference type="ARBA" id="ARBA00004370"/>
    </source>
</evidence>
<dbReference type="PATRIC" id="fig|1300342.3.peg.235"/>
<keyword evidence="8 10" id="KW-0408">Iron</keyword>
<dbReference type="HAMAP" id="MF_01959">
    <property type="entry name" value="CcmE"/>
    <property type="match status" value="1"/>
</dbReference>
<dbReference type="Proteomes" id="UP000076830">
    <property type="component" value="Chromosome"/>
</dbReference>
<dbReference type="PANTHER" id="PTHR34128:SF2">
    <property type="entry name" value="CYTOCHROME C-TYPE BIOGENESIS PROTEIN CCME HOMOLOG, MITOCHONDRIAL"/>
    <property type="match status" value="1"/>
</dbReference>
<evidence type="ECO:0000256" key="2">
    <source>
        <dbReference type="ARBA" id="ARBA00022617"/>
    </source>
</evidence>
<dbReference type="GO" id="GO:0046872">
    <property type="term" value="F:metal ion binding"/>
    <property type="evidence" value="ECO:0007669"/>
    <property type="project" value="UniProtKB-KW"/>
</dbReference>
<dbReference type="AlphaFoldDB" id="A0A167G909"/>
<dbReference type="InterPro" id="IPR036127">
    <property type="entry name" value="CcmE-like_sf"/>
</dbReference>
<evidence type="ECO:0000313" key="13">
    <source>
        <dbReference type="Proteomes" id="UP000076830"/>
    </source>
</evidence>
<keyword evidence="6 10" id="KW-0735">Signal-anchor</keyword>
<keyword evidence="3 10" id="KW-0812">Transmembrane</keyword>
<protein>
    <recommendedName>
        <fullName evidence="10">Cytochrome c-type biogenesis protein CcmE</fullName>
    </recommendedName>
    <alternativeName>
        <fullName evidence="10">Cytochrome c maturation protein E</fullName>
    </alternativeName>
    <alternativeName>
        <fullName evidence="10">Heme chaperone CcmE</fullName>
    </alternativeName>
</protein>
<feature type="binding site" description="covalent" evidence="10 11">
    <location>
        <position position="123"/>
    </location>
    <ligand>
        <name>heme</name>
        <dbReference type="ChEBI" id="CHEBI:30413"/>
    </ligand>
</feature>
<evidence type="ECO:0000256" key="3">
    <source>
        <dbReference type="ARBA" id="ARBA00022692"/>
    </source>
</evidence>
<organism evidence="12 13">
    <name type="scientific">Dokdonella koreensis DS-123</name>
    <dbReference type="NCBI Taxonomy" id="1300342"/>
    <lineage>
        <taxon>Bacteria</taxon>
        <taxon>Pseudomonadati</taxon>
        <taxon>Pseudomonadota</taxon>
        <taxon>Gammaproteobacteria</taxon>
        <taxon>Lysobacterales</taxon>
        <taxon>Rhodanobacteraceae</taxon>
        <taxon>Dokdonella</taxon>
    </lineage>
</organism>
<dbReference type="InterPro" id="IPR012340">
    <property type="entry name" value="NA-bd_OB-fold"/>
</dbReference>
<evidence type="ECO:0000256" key="6">
    <source>
        <dbReference type="ARBA" id="ARBA00022968"/>
    </source>
</evidence>
<dbReference type="GO" id="GO:0020037">
    <property type="term" value="F:heme binding"/>
    <property type="evidence" value="ECO:0007669"/>
    <property type="project" value="InterPro"/>
</dbReference>
<evidence type="ECO:0000256" key="9">
    <source>
        <dbReference type="ARBA" id="ARBA00023136"/>
    </source>
</evidence>
<evidence type="ECO:0000256" key="7">
    <source>
        <dbReference type="ARBA" id="ARBA00022989"/>
    </source>
</evidence>
<name>A0A167G909_9GAMM</name>
<dbReference type="GO" id="GO:0005886">
    <property type="term" value="C:plasma membrane"/>
    <property type="evidence" value="ECO:0007669"/>
    <property type="project" value="UniProtKB-SubCell"/>
</dbReference>
<keyword evidence="4 10" id="KW-0479">Metal-binding</keyword>
<dbReference type="KEGG" id="dko:I596_242"/>
<keyword evidence="5 10" id="KW-0201">Cytochrome c-type biogenesis</keyword>
<evidence type="ECO:0000256" key="4">
    <source>
        <dbReference type="ARBA" id="ARBA00022723"/>
    </source>
</evidence>
<dbReference type="RefSeq" id="WP_067642983.1">
    <property type="nucleotide sequence ID" value="NZ_CP015249.1"/>
</dbReference>
<comment type="function">
    <text evidence="10">Heme chaperone required for the biogenesis of c-type cytochromes. Transiently binds heme delivered by CcmC and transfers the heme to apo-cytochromes in a process facilitated by CcmF and CcmH.</text>
</comment>
<evidence type="ECO:0000256" key="8">
    <source>
        <dbReference type="ARBA" id="ARBA00023004"/>
    </source>
</evidence>
<reference evidence="12 13" key="1">
    <citation type="submission" date="2016-04" db="EMBL/GenBank/DDBJ databases">
        <title>Complete genome sequence of Dokdonella koreensis DS-123T.</title>
        <authorList>
            <person name="Kim J.F."/>
            <person name="Lee H."/>
            <person name="Kwak M.-J."/>
        </authorList>
    </citation>
    <scope>NUCLEOTIDE SEQUENCE [LARGE SCALE GENOMIC DNA]</scope>
    <source>
        <strain evidence="12 13">DS-123</strain>
    </source>
</reference>
<sequence>MTPTRKRRLIAVGLLLLAVGVATTLTVFALQSNMNYLFTPAQVLAGEAARHETFRLGGMVKKDSIRRATDSLRVDFVVLDGDAELPVEYTGILPDLFRENQAVIATGQLSDGRFVARQVLAKHDEGYMPKELADAMGKAHVKHNVPADTAK</sequence>
<dbReference type="STRING" id="1300342.I596_242"/>
<keyword evidence="13" id="KW-1185">Reference proteome</keyword>
<dbReference type="SUPFAM" id="SSF82093">
    <property type="entry name" value="Heme chaperone CcmE"/>
    <property type="match status" value="1"/>
</dbReference>
<dbReference type="Gene3D" id="2.40.50.140">
    <property type="entry name" value="Nucleic acid-binding proteins"/>
    <property type="match status" value="1"/>
</dbReference>
<keyword evidence="2 10" id="KW-0349">Heme</keyword>
<comment type="similarity">
    <text evidence="10">Belongs to the CcmE/CycJ family.</text>
</comment>
<dbReference type="NCBIfam" id="NF009727">
    <property type="entry name" value="PRK13254.1-1"/>
    <property type="match status" value="1"/>
</dbReference>
<dbReference type="GO" id="GO:0017003">
    <property type="term" value="P:protein-heme linkage"/>
    <property type="evidence" value="ECO:0007669"/>
    <property type="project" value="UniProtKB-UniRule"/>
</dbReference>
<dbReference type="InterPro" id="IPR004329">
    <property type="entry name" value="CcmE"/>
</dbReference>
<gene>
    <name evidence="10" type="primary">ccmE</name>
    <name evidence="10" type="synonym">cycJ</name>
    <name evidence="12" type="ORF">I596_242</name>
</gene>
<dbReference type="NCBIfam" id="NF009731">
    <property type="entry name" value="PRK13254.1-5"/>
    <property type="match status" value="1"/>
</dbReference>
<dbReference type="OrthoDB" id="9793584at2"/>
<feature type="binding site" description="axial binding residue" evidence="10 11">
    <location>
        <position position="127"/>
    </location>
    <ligand>
        <name>heme</name>
        <dbReference type="ChEBI" id="CHEBI:30413"/>
    </ligand>
    <ligandPart>
        <name>Fe</name>
        <dbReference type="ChEBI" id="CHEBI:18248"/>
    </ligandPart>
</feature>
<feature type="topological domain" description="Extracellular" evidence="10">
    <location>
        <begin position="30"/>
        <end position="151"/>
    </location>
</feature>
<keyword evidence="7 10" id="KW-1133">Transmembrane helix</keyword>